<dbReference type="GO" id="GO:0006351">
    <property type="term" value="P:DNA-templated transcription"/>
    <property type="evidence" value="ECO:0007669"/>
    <property type="project" value="InterPro"/>
</dbReference>
<sequence length="633" mass="70230">MPIDEDLKKLDNAASLDPYENSTIAGGLPEAARRKNERVCQILKNALPPQEKVLEVLNHRSKGWKRLTSLMVGTGNPEELTSIHSFAAKAMGPLGTPMEMAKILQMVAGESSDDGEIQKILHLIDRVVLHDDEYMGTLSGVESALSQCRMYSDIGQARRAWLTARRALNFAQLMGLHRTRVNLRQDLVFWGLFQHDRFSSLLLGTPYGVPDIHCNLTFKGKDIPLLMSHQGFLTRLAMFAGRVIDLTHGLHESSFSALIAIDNDLTRFGNQMPPEFWTVEREAPEDYMAWLQKILGQILYHQTRLILHIPYMLKSVTNNGFEYSRDTCFESARSMIAVYLVMRDPCNRHVYKAKFLDFVNFMALVTLIIGLVSANQTPNSPTSANNPLADKKRQAEDWDTVDTCIEVYQRISDQPFGKVARQSYRALQQLTKFRNGPVEGEESGVKVVVPFFGTITLKFKSQDQQEDSNFPGKTPVSMANNSATGDMGLSSPLSPAGSASTLRQPMISSMPGMLSVSPSSPYPSNNSRAIYGTSSGSHDMSTPPRSSVPSSMHPASVSATFEPSIAYDGVYMQPSPYNTEAYVKNGEAGLSQHIPSAHLPPSYGWQNVGTFDIDQDWNWDSTAPVPQPDDDLL</sequence>
<protein>
    <recommendedName>
        <fullName evidence="5">Xylanolytic transcriptional activator regulatory domain-containing protein</fullName>
    </recommendedName>
</protein>
<dbReference type="GO" id="GO:0008270">
    <property type="term" value="F:zinc ion binding"/>
    <property type="evidence" value="ECO:0007669"/>
    <property type="project" value="InterPro"/>
</dbReference>
<evidence type="ECO:0000256" key="3">
    <source>
        <dbReference type="ARBA" id="ARBA00023242"/>
    </source>
</evidence>
<dbReference type="EMBL" id="MU004233">
    <property type="protein sequence ID" value="KAF2671505.1"/>
    <property type="molecule type" value="Genomic_DNA"/>
</dbReference>
<evidence type="ECO:0000256" key="4">
    <source>
        <dbReference type="SAM" id="MobiDB-lite"/>
    </source>
</evidence>
<feature type="domain" description="Xylanolytic transcriptional activator regulatory" evidence="5">
    <location>
        <begin position="160"/>
        <end position="223"/>
    </location>
</feature>
<dbReference type="PANTHER" id="PTHR47840">
    <property type="entry name" value="ZN(II)2CYS6 TRANSCRIPTION FACTOR (EUROFUNG)-RELATED"/>
    <property type="match status" value="1"/>
</dbReference>
<organism evidence="6 7">
    <name type="scientific">Microthyrium microscopicum</name>
    <dbReference type="NCBI Taxonomy" id="703497"/>
    <lineage>
        <taxon>Eukaryota</taxon>
        <taxon>Fungi</taxon>
        <taxon>Dikarya</taxon>
        <taxon>Ascomycota</taxon>
        <taxon>Pezizomycotina</taxon>
        <taxon>Dothideomycetes</taxon>
        <taxon>Dothideomycetes incertae sedis</taxon>
        <taxon>Microthyriales</taxon>
        <taxon>Microthyriaceae</taxon>
        <taxon>Microthyrium</taxon>
    </lineage>
</organism>
<proteinExistence type="predicted"/>
<feature type="compositionally biased region" description="Polar residues" evidence="4">
    <location>
        <begin position="532"/>
        <end position="550"/>
    </location>
</feature>
<keyword evidence="3" id="KW-0539">Nucleus</keyword>
<feature type="compositionally biased region" description="Low complexity" evidence="4">
    <location>
        <begin position="515"/>
        <end position="527"/>
    </location>
</feature>
<dbReference type="GO" id="GO:0003677">
    <property type="term" value="F:DNA binding"/>
    <property type="evidence" value="ECO:0007669"/>
    <property type="project" value="InterPro"/>
</dbReference>
<keyword evidence="7" id="KW-1185">Reference proteome</keyword>
<feature type="region of interest" description="Disordered" evidence="4">
    <location>
        <begin position="462"/>
        <end position="555"/>
    </location>
</feature>
<dbReference type="Proteomes" id="UP000799302">
    <property type="component" value="Unassembled WGS sequence"/>
</dbReference>
<dbReference type="CDD" id="cd12148">
    <property type="entry name" value="fungal_TF_MHR"/>
    <property type="match status" value="1"/>
</dbReference>
<dbReference type="PANTHER" id="PTHR47840:SF1">
    <property type="entry name" value="ZN(II)2CYS6 TRANSCRIPTION FACTOR (EUROFUNG)"/>
    <property type="match status" value="1"/>
</dbReference>
<dbReference type="SMART" id="SM00906">
    <property type="entry name" value="Fungal_trans"/>
    <property type="match status" value="1"/>
</dbReference>
<evidence type="ECO:0000313" key="7">
    <source>
        <dbReference type="Proteomes" id="UP000799302"/>
    </source>
</evidence>
<keyword evidence="1" id="KW-0805">Transcription regulation</keyword>
<dbReference type="OrthoDB" id="6509908at2759"/>
<dbReference type="AlphaFoldDB" id="A0A6A6UGV5"/>
<evidence type="ECO:0000256" key="2">
    <source>
        <dbReference type="ARBA" id="ARBA00023163"/>
    </source>
</evidence>
<name>A0A6A6UGV5_9PEZI</name>
<reference evidence="6" key="1">
    <citation type="journal article" date="2020" name="Stud. Mycol.">
        <title>101 Dothideomycetes genomes: a test case for predicting lifestyles and emergence of pathogens.</title>
        <authorList>
            <person name="Haridas S."/>
            <person name="Albert R."/>
            <person name="Binder M."/>
            <person name="Bloem J."/>
            <person name="Labutti K."/>
            <person name="Salamov A."/>
            <person name="Andreopoulos B."/>
            <person name="Baker S."/>
            <person name="Barry K."/>
            <person name="Bills G."/>
            <person name="Bluhm B."/>
            <person name="Cannon C."/>
            <person name="Castanera R."/>
            <person name="Culley D."/>
            <person name="Daum C."/>
            <person name="Ezra D."/>
            <person name="Gonzalez J."/>
            <person name="Henrissat B."/>
            <person name="Kuo A."/>
            <person name="Liang C."/>
            <person name="Lipzen A."/>
            <person name="Lutzoni F."/>
            <person name="Magnuson J."/>
            <person name="Mondo S."/>
            <person name="Nolan M."/>
            <person name="Ohm R."/>
            <person name="Pangilinan J."/>
            <person name="Park H.-J."/>
            <person name="Ramirez L."/>
            <person name="Alfaro M."/>
            <person name="Sun H."/>
            <person name="Tritt A."/>
            <person name="Yoshinaga Y."/>
            <person name="Zwiers L.-H."/>
            <person name="Turgeon B."/>
            <person name="Goodwin S."/>
            <person name="Spatafora J."/>
            <person name="Crous P."/>
            <person name="Grigoriev I."/>
        </authorList>
    </citation>
    <scope>NUCLEOTIDE SEQUENCE</scope>
    <source>
        <strain evidence="6">CBS 115976</strain>
    </source>
</reference>
<evidence type="ECO:0000313" key="6">
    <source>
        <dbReference type="EMBL" id="KAF2671505.1"/>
    </source>
</evidence>
<gene>
    <name evidence="6" type="ORF">BT63DRAFT_423707</name>
</gene>
<keyword evidence="2" id="KW-0804">Transcription</keyword>
<accession>A0A6A6UGV5</accession>
<evidence type="ECO:0000256" key="1">
    <source>
        <dbReference type="ARBA" id="ARBA00023015"/>
    </source>
</evidence>
<feature type="compositionally biased region" description="Low complexity" evidence="4">
    <location>
        <begin position="488"/>
        <end position="500"/>
    </location>
</feature>
<dbReference type="InterPro" id="IPR007219">
    <property type="entry name" value="XnlR_reg_dom"/>
</dbReference>
<evidence type="ECO:0000259" key="5">
    <source>
        <dbReference type="SMART" id="SM00906"/>
    </source>
</evidence>